<proteinExistence type="predicted"/>
<feature type="compositionally biased region" description="Basic and acidic residues" evidence="1">
    <location>
        <begin position="168"/>
        <end position="184"/>
    </location>
</feature>
<reference evidence="3" key="1">
    <citation type="submission" date="2019-12" db="EMBL/GenBank/DDBJ databases">
        <title>Genome sequencing and annotation of Brassica cretica.</title>
        <authorList>
            <person name="Studholme D.J."/>
            <person name="Sarris P."/>
        </authorList>
    </citation>
    <scope>NUCLEOTIDE SEQUENCE</scope>
    <source>
        <strain evidence="3">PFS-109/04</strain>
        <tissue evidence="3">Leaf</tissue>
    </source>
</reference>
<evidence type="ECO:0000313" key="3">
    <source>
        <dbReference type="EMBL" id="KAF3487200.1"/>
    </source>
</evidence>
<accession>A0A8S9N359</accession>
<feature type="compositionally biased region" description="Polar residues" evidence="1">
    <location>
        <begin position="135"/>
        <end position="148"/>
    </location>
</feature>
<protein>
    <recommendedName>
        <fullName evidence="2">Putative plant transposon protein domain-containing protein</fullName>
    </recommendedName>
</protein>
<evidence type="ECO:0000313" key="4">
    <source>
        <dbReference type="Proteomes" id="UP000712600"/>
    </source>
</evidence>
<evidence type="ECO:0000259" key="2">
    <source>
        <dbReference type="Pfam" id="PF20167"/>
    </source>
</evidence>
<feature type="region of interest" description="Disordered" evidence="1">
    <location>
        <begin position="104"/>
        <end position="209"/>
    </location>
</feature>
<gene>
    <name evidence="3" type="ORF">F2Q69_00054797</name>
</gene>
<dbReference type="InterPro" id="IPR046796">
    <property type="entry name" value="Transposase_32_dom"/>
</dbReference>
<organism evidence="3 4">
    <name type="scientific">Brassica cretica</name>
    <name type="common">Mustard</name>
    <dbReference type="NCBI Taxonomy" id="69181"/>
    <lineage>
        <taxon>Eukaryota</taxon>
        <taxon>Viridiplantae</taxon>
        <taxon>Streptophyta</taxon>
        <taxon>Embryophyta</taxon>
        <taxon>Tracheophyta</taxon>
        <taxon>Spermatophyta</taxon>
        <taxon>Magnoliopsida</taxon>
        <taxon>eudicotyledons</taxon>
        <taxon>Gunneridae</taxon>
        <taxon>Pentapetalae</taxon>
        <taxon>rosids</taxon>
        <taxon>malvids</taxon>
        <taxon>Brassicales</taxon>
        <taxon>Brassicaceae</taxon>
        <taxon>Brassiceae</taxon>
        <taxon>Brassica</taxon>
    </lineage>
</organism>
<dbReference type="AlphaFoldDB" id="A0A8S9N359"/>
<comment type="caution">
    <text evidence="3">The sequence shown here is derived from an EMBL/GenBank/DDBJ whole genome shotgun (WGS) entry which is preliminary data.</text>
</comment>
<dbReference type="EMBL" id="QGKX02002183">
    <property type="protein sequence ID" value="KAF3487200.1"/>
    <property type="molecule type" value="Genomic_DNA"/>
</dbReference>
<name>A0A8S9N359_BRACR</name>
<feature type="compositionally biased region" description="Basic and acidic residues" evidence="1">
    <location>
        <begin position="197"/>
        <end position="208"/>
    </location>
</feature>
<sequence length="471" mass="53374">MTQHSDSDFDHCPDWAGLMSTLRDSSAWSETDPQDVYTVFPDHTYDCAIGAKYEWEAISVALFWTLKASLSMSSGGLFKIRFLLRDPISCVTLSLPCRRTRSISLSSDMQPARRSSRLSKLKNVESDPPCVSETVPMNTSDIPSGSCPSSRKRVRRRVSAGDTAPPPEHIETEAESLSDEKSSDENPDEALIAADTPENHSKEQRYAESRNVYQTKAQFYLELMRPQRMPMTGKFFSMAATERYKDLWGQKFIPQQCISLTDDNLSDVRRIVTGADLIHTLTDIDPYQSNVVRELIANLHEAEERDDGVAVYVRGSLVDFSPSLINYLYCIPGFEEDPNWMEESIDKVCDFLTDGRIRRWENMSSKYLTATNQVLYKLVCSNWIPTMNYTSMNQKRLRFVYMLHHNDGFDFGKLQAILFQRTIPPDTLNDEFTGTPKLVVKDIKAGRGSGADSSAASLEEDINRTIAFEFA</sequence>
<dbReference type="Proteomes" id="UP000712600">
    <property type="component" value="Unassembled WGS sequence"/>
</dbReference>
<evidence type="ECO:0000256" key="1">
    <source>
        <dbReference type="SAM" id="MobiDB-lite"/>
    </source>
</evidence>
<dbReference type="Pfam" id="PF20167">
    <property type="entry name" value="Transposase_32"/>
    <property type="match status" value="1"/>
</dbReference>
<feature type="domain" description="Putative plant transposon protein" evidence="2">
    <location>
        <begin position="279"/>
        <end position="414"/>
    </location>
</feature>